<dbReference type="InterPro" id="IPR032710">
    <property type="entry name" value="NTF2-like_dom_sf"/>
</dbReference>
<evidence type="ECO:0000313" key="3">
    <source>
        <dbReference type="Proteomes" id="UP000045285"/>
    </source>
</evidence>
<protein>
    <recommendedName>
        <fullName evidence="1">SnoaL-like domain-containing protein</fullName>
    </recommendedName>
</protein>
<dbReference type="PANTHER" id="PTHR41252">
    <property type="entry name" value="BLR2505 PROTEIN"/>
    <property type="match status" value="1"/>
</dbReference>
<keyword evidence="3" id="KW-1185">Reference proteome</keyword>
<sequence>MRAVDIVSNLYQAYADRDIEGALAHCAEDVVFRWIADPRQSRHAGSAHGKQEFLSRLLALDDDFEYRHFVPVDIIDGGDKVAAQVEIHMTRRATGEEFIMRTANFWTVRDGEIVEMVEYYDTALAASVL</sequence>
<feature type="domain" description="SnoaL-like" evidence="1">
    <location>
        <begin position="8"/>
        <end position="116"/>
    </location>
</feature>
<name>A0A090GCJ5_MESPL</name>
<evidence type="ECO:0000313" key="2">
    <source>
        <dbReference type="EMBL" id="CDX28670.1"/>
    </source>
</evidence>
<dbReference type="PANTHER" id="PTHR41252:SF1">
    <property type="entry name" value="BLR2505 PROTEIN"/>
    <property type="match status" value="1"/>
</dbReference>
<organism evidence="2 3">
    <name type="scientific">Mesorhizobium plurifarium</name>
    <dbReference type="NCBI Taxonomy" id="69974"/>
    <lineage>
        <taxon>Bacteria</taxon>
        <taxon>Pseudomonadati</taxon>
        <taxon>Pseudomonadota</taxon>
        <taxon>Alphaproteobacteria</taxon>
        <taxon>Hyphomicrobiales</taxon>
        <taxon>Phyllobacteriaceae</taxon>
        <taxon>Mesorhizobium</taxon>
    </lineage>
</organism>
<dbReference type="Proteomes" id="UP000045285">
    <property type="component" value="Unassembled WGS sequence"/>
</dbReference>
<dbReference type="Pfam" id="PF12680">
    <property type="entry name" value="SnoaL_2"/>
    <property type="match status" value="1"/>
</dbReference>
<dbReference type="InterPro" id="IPR037401">
    <property type="entry name" value="SnoaL-like"/>
</dbReference>
<proteinExistence type="predicted"/>
<accession>A0A090GCJ5</accession>
<dbReference type="Gene3D" id="3.10.450.50">
    <property type="match status" value="1"/>
</dbReference>
<reference evidence="3" key="1">
    <citation type="submission" date="2014-08" db="EMBL/GenBank/DDBJ databases">
        <authorList>
            <person name="Moulin L."/>
        </authorList>
    </citation>
    <scope>NUCLEOTIDE SEQUENCE [LARGE SCALE GENOMIC DNA]</scope>
</reference>
<dbReference type="AlphaFoldDB" id="A0A090GCJ5"/>
<evidence type="ECO:0000259" key="1">
    <source>
        <dbReference type="Pfam" id="PF12680"/>
    </source>
</evidence>
<dbReference type="EMBL" id="CCMZ01000075">
    <property type="protein sequence ID" value="CDX28670.1"/>
    <property type="molecule type" value="Genomic_DNA"/>
</dbReference>
<gene>
    <name evidence="2" type="ORF">MPL3356_80426</name>
</gene>
<dbReference type="SUPFAM" id="SSF54427">
    <property type="entry name" value="NTF2-like"/>
    <property type="match status" value="1"/>
</dbReference>